<dbReference type="RefSeq" id="XP_023431449.1">
    <property type="nucleotide sequence ID" value="XM_023577929.1"/>
</dbReference>
<accession>S0E3F3</accession>
<proteinExistence type="predicted"/>
<keyword evidence="3" id="KW-1185">Reference proteome</keyword>
<feature type="region of interest" description="Disordered" evidence="1">
    <location>
        <begin position="245"/>
        <end position="321"/>
    </location>
</feature>
<feature type="compositionally biased region" description="Low complexity" evidence="1">
    <location>
        <begin position="34"/>
        <end position="46"/>
    </location>
</feature>
<feature type="region of interest" description="Disordered" evidence="1">
    <location>
        <begin position="328"/>
        <end position="347"/>
    </location>
</feature>
<feature type="compositionally biased region" description="Polar residues" evidence="1">
    <location>
        <begin position="291"/>
        <end position="304"/>
    </location>
</feature>
<feature type="compositionally biased region" description="Low complexity" evidence="1">
    <location>
        <begin position="268"/>
        <end position="286"/>
    </location>
</feature>
<dbReference type="GeneID" id="35401129"/>
<evidence type="ECO:0000313" key="2">
    <source>
        <dbReference type="EMBL" id="CCT69369.1"/>
    </source>
</evidence>
<sequence length="418" mass="46572">MPASSQQPMAPPARSEEEISTASESEAEEEIEVPSSQPAPSQSLPARRPTARQNASKRATRRAPRSDIQNPGSKARWTRDQMEYLLESYGAKRVAGELENEKTQLLKTIHAKIGCELAERYPPNVFDQTKVGRKLGELLRNWKAFLAIMRETSGAGYDHELGIVTTTDDNWDRWVKKHGIGAAAIKRNGLQKMDLYQRAFDGVQEVGLTALEVTDTSGLLSLRNDMEESQIDSQIDEDLVFHSQPSAHEAAQRHLPSRPSPSPFREVTATPAPSSSQTSQLTSSPSGRPSHPTTSSSGDSQSPQRVRRPHRHVDPQAGSIEKAVSKLVTSREKSRRPIGADDTQSAVQDVQQRFLERADEGEIETFFDWLLGDSMRAVFYNSLNERMKERLFCSKSGCIVLRSPQIDLEMTQDSEFDS</sequence>
<evidence type="ECO:0000313" key="3">
    <source>
        <dbReference type="Proteomes" id="UP000016800"/>
    </source>
</evidence>
<gene>
    <name evidence="2" type="ORF">FFUJ_07652</name>
</gene>
<feature type="region of interest" description="Disordered" evidence="1">
    <location>
        <begin position="1"/>
        <end position="76"/>
    </location>
</feature>
<organism evidence="2 3">
    <name type="scientific">Gibberella fujikuroi (strain CBS 195.34 / IMI 58289 / NRRL A-6831)</name>
    <name type="common">Bakanae and foot rot disease fungus</name>
    <name type="synonym">Fusarium fujikuroi</name>
    <dbReference type="NCBI Taxonomy" id="1279085"/>
    <lineage>
        <taxon>Eukaryota</taxon>
        <taxon>Fungi</taxon>
        <taxon>Dikarya</taxon>
        <taxon>Ascomycota</taxon>
        <taxon>Pezizomycotina</taxon>
        <taxon>Sordariomycetes</taxon>
        <taxon>Hypocreomycetidae</taxon>
        <taxon>Hypocreales</taxon>
        <taxon>Nectriaceae</taxon>
        <taxon>Fusarium</taxon>
        <taxon>Fusarium fujikuroi species complex</taxon>
    </lineage>
</organism>
<dbReference type="Proteomes" id="UP000016800">
    <property type="component" value="Chromosome V"/>
</dbReference>
<dbReference type="AlphaFoldDB" id="S0E3F3"/>
<name>S0E3F3_GIBF5</name>
<protein>
    <recommendedName>
        <fullName evidence="4">Myb/SANT-like domain-containing protein</fullName>
    </recommendedName>
</protein>
<evidence type="ECO:0008006" key="4">
    <source>
        <dbReference type="Google" id="ProtNLM"/>
    </source>
</evidence>
<reference evidence="3" key="1">
    <citation type="journal article" date="2013" name="PLoS Pathog.">
        <title>Deciphering the cryptic genome: genome-wide analyses of the rice pathogen Fusarium fujikuroi reveal complex regulation of secondary metabolism and novel metabolites.</title>
        <authorList>
            <person name="Wiemann P."/>
            <person name="Sieber C.M."/>
            <person name="von Bargen K.W."/>
            <person name="Studt L."/>
            <person name="Niehaus E.M."/>
            <person name="Espino J.J."/>
            <person name="Huss K."/>
            <person name="Michielse C.B."/>
            <person name="Albermann S."/>
            <person name="Wagner D."/>
            <person name="Bergner S.V."/>
            <person name="Connolly L.R."/>
            <person name="Fischer A."/>
            <person name="Reuter G."/>
            <person name="Kleigrewe K."/>
            <person name="Bald T."/>
            <person name="Wingfield B.D."/>
            <person name="Ophir R."/>
            <person name="Freeman S."/>
            <person name="Hippler M."/>
            <person name="Smith K.M."/>
            <person name="Brown D.W."/>
            <person name="Proctor R.H."/>
            <person name="Munsterkotter M."/>
            <person name="Freitag M."/>
            <person name="Humpf H.U."/>
            <person name="Guldener U."/>
            <person name="Tudzynski B."/>
        </authorList>
    </citation>
    <scope>NUCLEOTIDE SEQUENCE [LARGE SCALE GENOMIC DNA]</scope>
    <source>
        <strain evidence="3">CBS 195.34 / IMI 58289 / NRRL A-6831</strain>
    </source>
</reference>
<evidence type="ECO:0000256" key="1">
    <source>
        <dbReference type="SAM" id="MobiDB-lite"/>
    </source>
</evidence>
<dbReference type="HOGENOM" id="CLU_690877_0_0_1"/>
<dbReference type="VEuPathDB" id="FungiDB:FFUJ_07652"/>
<dbReference type="EMBL" id="HF679027">
    <property type="protein sequence ID" value="CCT69369.1"/>
    <property type="molecule type" value="Genomic_DNA"/>
</dbReference>